<keyword evidence="8" id="KW-0460">Magnesium</keyword>
<sequence length="431" mass="48184">MDYREARAYMEDQQRYGQDMGLEKLQALLKILGNPERKLRFIHIAGTNGKGSILAYLSASLTRAGYRVGRYISPTLYYYRERFQINGKIISREAYIRMVERIRGAVETLEAGGGYKPTPFELETALCFLYFLEQKCDIVVLECGMGGRDDATNVIPAPELCVFASISLDHTQFLGNTLEEIASVKAGILKEGAWAVTGTQDPAAGKVLERVCREKNIPLIQGRPEDAETLRDSLEGQTFLYHGSRLEISMAGSCQKENAVTAFEALRALRDRGWQITDRQILEGMREATWSGRFTRIQEQPLFYVDGAHNPDAARKLRASIQKYFAGRRLIFINGVLKDKDYRSVAAETAPLADVIFTIETPGNDRALPAGELARVIRGFNPHVHPCRSIGEAVEKAEKTAGKGDVILAFGSLSFLGELTRLVSEYREKNR</sequence>
<feature type="domain" description="Mur ligase central" evidence="13">
    <location>
        <begin position="44"/>
        <end position="265"/>
    </location>
</feature>
<dbReference type="PANTHER" id="PTHR11136:SF0">
    <property type="entry name" value="DIHYDROFOLATE SYNTHETASE-RELATED"/>
    <property type="match status" value="1"/>
</dbReference>
<dbReference type="NCBIfam" id="TIGR01499">
    <property type="entry name" value="folC"/>
    <property type="match status" value="1"/>
</dbReference>
<gene>
    <name evidence="14" type="ORF">IAB71_00870</name>
</gene>
<dbReference type="Proteomes" id="UP000824169">
    <property type="component" value="Unassembled WGS sequence"/>
</dbReference>
<dbReference type="GO" id="GO:0005524">
    <property type="term" value="F:ATP binding"/>
    <property type="evidence" value="ECO:0007669"/>
    <property type="project" value="UniProtKB-KW"/>
</dbReference>
<evidence type="ECO:0000256" key="3">
    <source>
        <dbReference type="ARBA" id="ARBA00013025"/>
    </source>
</evidence>
<evidence type="ECO:0000256" key="9">
    <source>
        <dbReference type="ARBA" id="ARBA00030592"/>
    </source>
</evidence>
<dbReference type="InterPro" id="IPR036565">
    <property type="entry name" value="Mur-like_cat_sf"/>
</dbReference>
<proteinExistence type="inferred from homology"/>
<evidence type="ECO:0000256" key="8">
    <source>
        <dbReference type="ARBA" id="ARBA00022842"/>
    </source>
</evidence>
<name>A0A9D1P239_9FIRM</name>
<evidence type="ECO:0000256" key="11">
    <source>
        <dbReference type="PIRNR" id="PIRNR001563"/>
    </source>
</evidence>
<keyword evidence="5" id="KW-0479">Metal-binding</keyword>
<comment type="similarity">
    <text evidence="2 11">Belongs to the folylpolyglutamate synthase family.</text>
</comment>
<evidence type="ECO:0000313" key="15">
    <source>
        <dbReference type="Proteomes" id="UP000824169"/>
    </source>
</evidence>
<evidence type="ECO:0000259" key="12">
    <source>
        <dbReference type="Pfam" id="PF02875"/>
    </source>
</evidence>
<dbReference type="SUPFAM" id="SSF53623">
    <property type="entry name" value="MurD-like peptide ligases, catalytic domain"/>
    <property type="match status" value="1"/>
</dbReference>
<dbReference type="GO" id="GO:0046872">
    <property type="term" value="F:metal ion binding"/>
    <property type="evidence" value="ECO:0007669"/>
    <property type="project" value="UniProtKB-KW"/>
</dbReference>
<evidence type="ECO:0000313" key="14">
    <source>
        <dbReference type="EMBL" id="HIV24334.1"/>
    </source>
</evidence>
<dbReference type="InterPro" id="IPR004101">
    <property type="entry name" value="Mur_ligase_C"/>
</dbReference>
<keyword evidence="7 11" id="KW-0067">ATP-binding</keyword>
<protein>
    <recommendedName>
        <fullName evidence="3">tetrahydrofolate synthase</fullName>
        <ecNumber evidence="3">6.3.2.17</ecNumber>
    </recommendedName>
    <alternativeName>
        <fullName evidence="9">Tetrahydrofolylpolyglutamate synthase</fullName>
    </alternativeName>
</protein>
<comment type="cofactor">
    <cofactor evidence="1">
        <name>Mg(2+)</name>
        <dbReference type="ChEBI" id="CHEBI:18420"/>
    </cofactor>
</comment>
<dbReference type="EMBL" id="DVOO01000003">
    <property type="protein sequence ID" value="HIV24334.1"/>
    <property type="molecule type" value="Genomic_DNA"/>
</dbReference>
<dbReference type="InterPro" id="IPR001645">
    <property type="entry name" value="Folylpolyglutamate_synth"/>
</dbReference>
<evidence type="ECO:0000256" key="10">
    <source>
        <dbReference type="ARBA" id="ARBA00047493"/>
    </source>
</evidence>
<dbReference type="PROSITE" id="PS01012">
    <property type="entry name" value="FOLYLPOLYGLU_SYNT_2"/>
    <property type="match status" value="1"/>
</dbReference>
<dbReference type="SUPFAM" id="SSF53244">
    <property type="entry name" value="MurD-like peptide ligases, peptide-binding domain"/>
    <property type="match status" value="1"/>
</dbReference>
<evidence type="ECO:0000259" key="13">
    <source>
        <dbReference type="Pfam" id="PF08245"/>
    </source>
</evidence>
<dbReference type="AlphaFoldDB" id="A0A9D1P239"/>
<reference evidence="14" key="1">
    <citation type="submission" date="2020-10" db="EMBL/GenBank/DDBJ databases">
        <authorList>
            <person name="Gilroy R."/>
        </authorList>
    </citation>
    <scope>NUCLEOTIDE SEQUENCE</scope>
    <source>
        <strain evidence="14">CHK188-20938</strain>
    </source>
</reference>
<dbReference type="GO" id="GO:0008841">
    <property type="term" value="F:dihydrofolate synthase activity"/>
    <property type="evidence" value="ECO:0007669"/>
    <property type="project" value="TreeGrafter"/>
</dbReference>
<comment type="catalytic activity">
    <reaction evidence="10">
        <text>(6S)-5,6,7,8-tetrahydrofolyl-(gamma-L-Glu)(n) + L-glutamate + ATP = (6S)-5,6,7,8-tetrahydrofolyl-(gamma-L-Glu)(n+1) + ADP + phosphate + H(+)</text>
        <dbReference type="Rhea" id="RHEA:10580"/>
        <dbReference type="Rhea" id="RHEA-COMP:14738"/>
        <dbReference type="Rhea" id="RHEA-COMP:14740"/>
        <dbReference type="ChEBI" id="CHEBI:15378"/>
        <dbReference type="ChEBI" id="CHEBI:29985"/>
        <dbReference type="ChEBI" id="CHEBI:30616"/>
        <dbReference type="ChEBI" id="CHEBI:43474"/>
        <dbReference type="ChEBI" id="CHEBI:141005"/>
        <dbReference type="ChEBI" id="CHEBI:456216"/>
        <dbReference type="EC" id="6.3.2.17"/>
    </reaction>
</comment>
<dbReference type="Gene3D" id="3.90.190.20">
    <property type="entry name" value="Mur ligase, C-terminal domain"/>
    <property type="match status" value="1"/>
</dbReference>
<dbReference type="GO" id="GO:0005737">
    <property type="term" value="C:cytoplasm"/>
    <property type="evidence" value="ECO:0007669"/>
    <property type="project" value="TreeGrafter"/>
</dbReference>
<evidence type="ECO:0000256" key="5">
    <source>
        <dbReference type="ARBA" id="ARBA00022723"/>
    </source>
</evidence>
<dbReference type="InterPro" id="IPR013221">
    <property type="entry name" value="Mur_ligase_cen"/>
</dbReference>
<accession>A0A9D1P239</accession>
<dbReference type="InterPro" id="IPR018109">
    <property type="entry name" value="Folylpolyglutamate_synth_CS"/>
</dbReference>
<feature type="domain" description="Mur ligase C-terminal" evidence="12">
    <location>
        <begin position="292"/>
        <end position="412"/>
    </location>
</feature>
<dbReference type="EC" id="6.3.2.17" evidence="3"/>
<dbReference type="Gene3D" id="3.40.1190.10">
    <property type="entry name" value="Mur-like, catalytic domain"/>
    <property type="match status" value="1"/>
</dbReference>
<dbReference type="PIRSF" id="PIRSF001563">
    <property type="entry name" value="Folylpolyglu_synth"/>
    <property type="match status" value="1"/>
</dbReference>
<organism evidence="14 15">
    <name type="scientific">Candidatus Scatomonas pullistercoris</name>
    <dbReference type="NCBI Taxonomy" id="2840920"/>
    <lineage>
        <taxon>Bacteria</taxon>
        <taxon>Bacillati</taxon>
        <taxon>Bacillota</taxon>
        <taxon>Clostridia</taxon>
        <taxon>Lachnospirales</taxon>
        <taxon>Lachnospiraceae</taxon>
        <taxon>Lachnospiraceae incertae sedis</taxon>
        <taxon>Candidatus Scatomonas</taxon>
    </lineage>
</organism>
<dbReference type="InterPro" id="IPR036615">
    <property type="entry name" value="Mur_ligase_C_dom_sf"/>
</dbReference>
<evidence type="ECO:0000256" key="7">
    <source>
        <dbReference type="ARBA" id="ARBA00022840"/>
    </source>
</evidence>
<dbReference type="Pfam" id="PF02875">
    <property type="entry name" value="Mur_ligase_C"/>
    <property type="match status" value="1"/>
</dbReference>
<dbReference type="PANTHER" id="PTHR11136">
    <property type="entry name" value="FOLYLPOLYGLUTAMATE SYNTHASE-RELATED"/>
    <property type="match status" value="1"/>
</dbReference>
<keyword evidence="6 11" id="KW-0547">Nucleotide-binding</keyword>
<dbReference type="Pfam" id="PF08245">
    <property type="entry name" value="Mur_ligase_M"/>
    <property type="match status" value="1"/>
</dbReference>
<keyword evidence="4 11" id="KW-0436">Ligase</keyword>
<reference evidence="14" key="2">
    <citation type="journal article" date="2021" name="PeerJ">
        <title>Extensive microbial diversity within the chicken gut microbiome revealed by metagenomics and culture.</title>
        <authorList>
            <person name="Gilroy R."/>
            <person name="Ravi A."/>
            <person name="Getino M."/>
            <person name="Pursley I."/>
            <person name="Horton D.L."/>
            <person name="Alikhan N.F."/>
            <person name="Baker D."/>
            <person name="Gharbi K."/>
            <person name="Hall N."/>
            <person name="Watson M."/>
            <person name="Adriaenssens E.M."/>
            <person name="Foster-Nyarko E."/>
            <person name="Jarju S."/>
            <person name="Secka A."/>
            <person name="Antonio M."/>
            <person name="Oren A."/>
            <person name="Chaudhuri R.R."/>
            <person name="La Ragione R."/>
            <person name="Hildebrand F."/>
            <person name="Pallen M.J."/>
        </authorList>
    </citation>
    <scope>NUCLEOTIDE SEQUENCE</scope>
    <source>
        <strain evidence="14">CHK188-20938</strain>
    </source>
</reference>
<dbReference type="FunFam" id="3.40.1190.10:FF:000011">
    <property type="entry name" value="Folylpolyglutamate synthase/dihydrofolate synthase"/>
    <property type="match status" value="1"/>
</dbReference>
<evidence type="ECO:0000256" key="6">
    <source>
        <dbReference type="ARBA" id="ARBA00022741"/>
    </source>
</evidence>
<evidence type="ECO:0000256" key="4">
    <source>
        <dbReference type="ARBA" id="ARBA00022598"/>
    </source>
</evidence>
<comment type="caution">
    <text evidence="14">The sequence shown here is derived from an EMBL/GenBank/DDBJ whole genome shotgun (WGS) entry which is preliminary data.</text>
</comment>
<evidence type="ECO:0000256" key="1">
    <source>
        <dbReference type="ARBA" id="ARBA00001946"/>
    </source>
</evidence>
<dbReference type="GO" id="GO:0004326">
    <property type="term" value="F:tetrahydrofolylpolyglutamate synthase activity"/>
    <property type="evidence" value="ECO:0007669"/>
    <property type="project" value="UniProtKB-EC"/>
</dbReference>
<evidence type="ECO:0000256" key="2">
    <source>
        <dbReference type="ARBA" id="ARBA00008276"/>
    </source>
</evidence>